<dbReference type="FunFam" id="3.30.160.60:FF:000031">
    <property type="entry name" value="GLI family zinc finger 3"/>
    <property type="match status" value="1"/>
</dbReference>
<dbReference type="FunFam" id="3.30.160.60:FF:000036">
    <property type="entry name" value="GLI family zinc finger 3"/>
    <property type="match status" value="1"/>
</dbReference>
<evidence type="ECO:0000256" key="1">
    <source>
        <dbReference type="ARBA" id="ARBA00004123"/>
    </source>
</evidence>
<evidence type="ECO:0000256" key="10">
    <source>
        <dbReference type="ARBA" id="ARBA00023125"/>
    </source>
</evidence>
<dbReference type="SMART" id="SM00355">
    <property type="entry name" value="ZnF_C2H2"/>
    <property type="match status" value="5"/>
</dbReference>
<comment type="subcellular location">
    <subcellularLocation>
        <location evidence="2">Cytoplasm</location>
    </subcellularLocation>
    <subcellularLocation>
        <location evidence="1">Nucleus</location>
    </subcellularLocation>
</comment>
<evidence type="ECO:0000256" key="8">
    <source>
        <dbReference type="ARBA" id="ARBA00022833"/>
    </source>
</evidence>
<dbReference type="InterPro" id="IPR036236">
    <property type="entry name" value="Znf_C2H2_sf"/>
</dbReference>
<dbReference type="Pfam" id="PF23561">
    <property type="entry name" value="zf-C2H2_15"/>
    <property type="match status" value="1"/>
</dbReference>
<feature type="compositionally biased region" description="Basic and acidic residues" evidence="14">
    <location>
        <begin position="514"/>
        <end position="524"/>
    </location>
</feature>
<dbReference type="InterPro" id="IPR013087">
    <property type="entry name" value="Znf_C2H2_type"/>
</dbReference>
<dbReference type="GO" id="GO:0008270">
    <property type="term" value="F:zinc ion binding"/>
    <property type="evidence" value="ECO:0007669"/>
    <property type="project" value="UniProtKB-KW"/>
</dbReference>
<dbReference type="GO" id="GO:0000981">
    <property type="term" value="F:DNA-binding transcription factor activity, RNA polymerase II-specific"/>
    <property type="evidence" value="ECO:0007669"/>
    <property type="project" value="TreeGrafter"/>
</dbReference>
<feature type="compositionally biased region" description="Pro residues" evidence="14">
    <location>
        <begin position="310"/>
        <end position="321"/>
    </location>
</feature>
<sequence length="524" mass="57596">KSIGKGSENNAIVTSNPMTVQQLGPLSPPADQLSTACSQISPSFQRSMDASSLSASPSDTRSLLSCESLASTTLSLSEGHSPLSVEQEWSHRYRTLSSVPPDHGLQNRSELGDLLSFSPETSLSSNSLSSYLYGMENKHSPYSSPCQSSAWSQSARSKKRALPLSPLSDGIGIEFNTIIRTSPASLVAYINSSRASPTNVSPQPEVYGHFLGVRGSCIPQNFSVPAAQKGLHMANGSVTFPGYVENRAGEYQQMQQLEQASLQMAAANNVVIQHGVLPLDSQAVHILKDQQLDDFSGPAADMPLPPLLLPPPPPQGPPPPYHAHQHRHPHGLPSHGHALPVLPAPGALLEDDGELDEFNGKHGCCWVDCGKLYEQREELVRHIEKIHIDQRKGEDFTCFWAGCPRRFKPFNARYKLLIHMRVHSGEKPNKCTFEGCKKAFSRLENLKIHLRSHTGEKPYLCQHPGCQKAFSNSSDRAKHQRTHLDTKPYACQIPGCTKRYTDPSSLRKHVKAHSSKDQQVRKKV</sequence>
<feature type="compositionally biased region" description="Polar residues" evidence="14">
    <location>
        <begin position="32"/>
        <end position="41"/>
    </location>
</feature>
<evidence type="ECO:0000259" key="15">
    <source>
        <dbReference type="PROSITE" id="PS50157"/>
    </source>
</evidence>
<keyword evidence="8" id="KW-0862">Zinc</keyword>
<gene>
    <name evidence="16" type="primary">Glis3</name>
    <name evidence="16" type="ORF">MALELE_R02708</name>
</gene>
<evidence type="ECO:0000256" key="14">
    <source>
        <dbReference type="SAM" id="MobiDB-lite"/>
    </source>
</evidence>
<accession>A0A7K6GHM3</accession>
<evidence type="ECO:0000256" key="7">
    <source>
        <dbReference type="ARBA" id="ARBA00022771"/>
    </source>
</evidence>
<evidence type="ECO:0000256" key="13">
    <source>
        <dbReference type="PROSITE-ProRule" id="PRU00042"/>
    </source>
</evidence>
<feature type="region of interest" description="Disordered" evidence="14">
    <location>
        <begin position="310"/>
        <end position="331"/>
    </location>
</feature>
<evidence type="ECO:0000313" key="16">
    <source>
        <dbReference type="EMBL" id="NWV62855.1"/>
    </source>
</evidence>
<feature type="domain" description="C2H2-type" evidence="15">
    <location>
        <begin position="489"/>
        <end position="518"/>
    </location>
</feature>
<comment type="similarity">
    <text evidence="3">Belongs to the GLI C2H2-type zinc-finger protein family.</text>
</comment>
<feature type="domain" description="C2H2-type" evidence="15">
    <location>
        <begin position="362"/>
        <end position="392"/>
    </location>
</feature>
<keyword evidence="17" id="KW-1185">Reference proteome</keyword>
<feature type="compositionally biased region" description="Polar residues" evidence="14">
    <location>
        <begin position="7"/>
        <end position="24"/>
    </location>
</feature>
<dbReference type="PANTHER" id="PTHR45718:SF1">
    <property type="entry name" value="ZINC FINGER PROTEIN GLIS3"/>
    <property type="match status" value="1"/>
</dbReference>
<keyword evidence="6" id="KW-0677">Repeat</keyword>
<feature type="region of interest" description="Disordered" evidence="14">
    <location>
        <begin position="1"/>
        <end position="41"/>
    </location>
</feature>
<feature type="domain" description="C2H2-type" evidence="15">
    <location>
        <begin position="459"/>
        <end position="488"/>
    </location>
</feature>
<keyword evidence="9" id="KW-0805">Transcription regulation</keyword>
<dbReference type="PROSITE" id="PS00028">
    <property type="entry name" value="ZINC_FINGER_C2H2_1"/>
    <property type="match status" value="4"/>
</dbReference>
<dbReference type="GO" id="GO:0000978">
    <property type="term" value="F:RNA polymerase II cis-regulatory region sequence-specific DNA binding"/>
    <property type="evidence" value="ECO:0007669"/>
    <property type="project" value="TreeGrafter"/>
</dbReference>
<comment type="caution">
    <text evidence="16">The sequence shown here is derived from an EMBL/GenBank/DDBJ whole genome shotgun (WGS) entry which is preliminary data.</text>
</comment>
<organism evidence="16 17">
    <name type="scientific">Malurus elegans</name>
    <name type="common">Red-winged fairywren</name>
    <dbReference type="NCBI Taxonomy" id="720584"/>
    <lineage>
        <taxon>Eukaryota</taxon>
        <taxon>Metazoa</taxon>
        <taxon>Chordata</taxon>
        <taxon>Craniata</taxon>
        <taxon>Vertebrata</taxon>
        <taxon>Euteleostomi</taxon>
        <taxon>Archelosauria</taxon>
        <taxon>Archosauria</taxon>
        <taxon>Dinosauria</taxon>
        <taxon>Saurischia</taxon>
        <taxon>Theropoda</taxon>
        <taxon>Coelurosauria</taxon>
        <taxon>Aves</taxon>
        <taxon>Neognathae</taxon>
        <taxon>Neoaves</taxon>
        <taxon>Telluraves</taxon>
        <taxon>Australaves</taxon>
        <taxon>Passeriformes</taxon>
        <taxon>Meliphagoidea</taxon>
        <taxon>Maluridae</taxon>
        <taxon>Malurus</taxon>
    </lineage>
</organism>
<keyword evidence="11" id="KW-0804">Transcription</keyword>
<evidence type="ECO:0000256" key="2">
    <source>
        <dbReference type="ARBA" id="ARBA00004496"/>
    </source>
</evidence>
<evidence type="ECO:0000256" key="11">
    <source>
        <dbReference type="ARBA" id="ARBA00023163"/>
    </source>
</evidence>
<feature type="domain" description="C2H2-type" evidence="15">
    <location>
        <begin position="429"/>
        <end position="458"/>
    </location>
</feature>
<evidence type="ECO:0000256" key="12">
    <source>
        <dbReference type="ARBA" id="ARBA00023242"/>
    </source>
</evidence>
<dbReference type="Pfam" id="PF00096">
    <property type="entry name" value="zf-C2H2"/>
    <property type="match status" value="3"/>
</dbReference>
<dbReference type="PROSITE" id="PS50157">
    <property type="entry name" value="ZINC_FINGER_C2H2_2"/>
    <property type="match status" value="5"/>
</dbReference>
<feature type="domain" description="C2H2-type" evidence="15">
    <location>
        <begin position="401"/>
        <end position="428"/>
    </location>
</feature>
<name>A0A7K6GHM3_9PASS</name>
<dbReference type="EMBL" id="VZRP01007399">
    <property type="protein sequence ID" value="NWV62855.1"/>
    <property type="molecule type" value="Genomic_DNA"/>
</dbReference>
<evidence type="ECO:0000256" key="3">
    <source>
        <dbReference type="ARBA" id="ARBA00010831"/>
    </source>
</evidence>
<evidence type="ECO:0000256" key="9">
    <source>
        <dbReference type="ARBA" id="ARBA00023015"/>
    </source>
</evidence>
<keyword evidence="12" id="KW-0539">Nucleus</keyword>
<keyword evidence="5" id="KW-0479">Metal-binding</keyword>
<dbReference type="SUPFAM" id="SSF57667">
    <property type="entry name" value="beta-beta-alpha zinc fingers"/>
    <property type="match status" value="3"/>
</dbReference>
<keyword evidence="10" id="KW-0238">DNA-binding</keyword>
<evidence type="ECO:0000256" key="5">
    <source>
        <dbReference type="ARBA" id="ARBA00022723"/>
    </source>
</evidence>
<dbReference type="FunFam" id="3.30.160.60:FF:000048">
    <property type="entry name" value="GLI family zinc finger 3"/>
    <property type="match status" value="1"/>
</dbReference>
<protein>
    <submittedName>
        <fullName evidence="16">GLIS3 protein</fullName>
    </submittedName>
</protein>
<feature type="region of interest" description="Disordered" evidence="14">
    <location>
        <begin position="502"/>
        <end position="524"/>
    </location>
</feature>
<dbReference type="AlphaFoldDB" id="A0A7K6GHM3"/>
<evidence type="ECO:0000256" key="4">
    <source>
        <dbReference type="ARBA" id="ARBA00022490"/>
    </source>
</evidence>
<dbReference type="InterPro" id="IPR043359">
    <property type="entry name" value="GLI-like"/>
</dbReference>
<dbReference type="GO" id="GO:0005737">
    <property type="term" value="C:cytoplasm"/>
    <property type="evidence" value="ECO:0007669"/>
    <property type="project" value="UniProtKB-SubCell"/>
</dbReference>
<keyword evidence="7 13" id="KW-0863">Zinc-finger</keyword>
<dbReference type="FunFam" id="3.30.160.60:FF:000019">
    <property type="entry name" value="GLI family zinc finger 3"/>
    <property type="match status" value="1"/>
</dbReference>
<proteinExistence type="inferred from homology"/>
<keyword evidence="4" id="KW-0963">Cytoplasm</keyword>
<dbReference type="GO" id="GO:0005634">
    <property type="term" value="C:nucleus"/>
    <property type="evidence" value="ECO:0007669"/>
    <property type="project" value="UniProtKB-SubCell"/>
</dbReference>
<feature type="non-terminal residue" evidence="16">
    <location>
        <position position="524"/>
    </location>
</feature>
<dbReference type="Proteomes" id="UP000564407">
    <property type="component" value="Unassembled WGS sequence"/>
</dbReference>
<reference evidence="16 17" key="1">
    <citation type="submission" date="2019-09" db="EMBL/GenBank/DDBJ databases">
        <title>Bird 10,000 Genomes (B10K) Project - Family phase.</title>
        <authorList>
            <person name="Zhang G."/>
        </authorList>
    </citation>
    <scope>NUCLEOTIDE SEQUENCE [LARGE SCALE GENOMIC DNA]</scope>
    <source>
        <strain evidence="16">B10K-DU-029-44</strain>
        <tissue evidence="16">Heart</tissue>
    </source>
</reference>
<evidence type="ECO:0000313" key="17">
    <source>
        <dbReference type="Proteomes" id="UP000564407"/>
    </source>
</evidence>
<dbReference type="Gene3D" id="3.30.160.60">
    <property type="entry name" value="Classic Zinc Finger"/>
    <property type="match status" value="5"/>
</dbReference>
<dbReference type="InterPro" id="IPR056436">
    <property type="entry name" value="Znf-C2H2_ZIC1-5/GLI1-3-like"/>
</dbReference>
<dbReference type="PANTHER" id="PTHR45718">
    <property type="entry name" value="TRANSCRIPTIONAL ACTIVATOR CUBITUS INTERRUPTUS"/>
    <property type="match status" value="1"/>
</dbReference>
<feature type="non-terminal residue" evidence="16">
    <location>
        <position position="1"/>
    </location>
</feature>
<evidence type="ECO:0000256" key="6">
    <source>
        <dbReference type="ARBA" id="ARBA00022737"/>
    </source>
</evidence>